<protein>
    <submittedName>
        <fullName evidence="2">Uncharacterized protein</fullName>
    </submittedName>
</protein>
<evidence type="ECO:0000256" key="1">
    <source>
        <dbReference type="SAM" id="Coils"/>
    </source>
</evidence>
<proteinExistence type="predicted"/>
<accession>A0ABN8IVN9</accession>
<keyword evidence="1" id="KW-0175">Coiled coil</keyword>
<evidence type="ECO:0000313" key="3">
    <source>
        <dbReference type="Proteomes" id="UP000837857"/>
    </source>
</evidence>
<name>A0ABN8IVN9_9NEOP</name>
<sequence>MDSEEVKLEEKCENLMNVVVESRKRFGKMCVEYEQKTSLMENKMLNLQLETISNYRFKSKNSIPHIDVDDMKEDVDIFATEILERQRRIENLKKNLRNVQLVALQLKEDRIGRKLREPLTAEDMLSVAKSNILQ</sequence>
<keyword evidence="3" id="KW-1185">Reference proteome</keyword>
<organism evidence="2 3">
    <name type="scientific">Iphiclides podalirius</name>
    <name type="common">scarce swallowtail</name>
    <dbReference type="NCBI Taxonomy" id="110791"/>
    <lineage>
        <taxon>Eukaryota</taxon>
        <taxon>Metazoa</taxon>
        <taxon>Ecdysozoa</taxon>
        <taxon>Arthropoda</taxon>
        <taxon>Hexapoda</taxon>
        <taxon>Insecta</taxon>
        <taxon>Pterygota</taxon>
        <taxon>Neoptera</taxon>
        <taxon>Endopterygota</taxon>
        <taxon>Lepidoptera</taxon>
        <taxon>Glossata</taxon>
        <taxon>Ditrysia</taxon>
        <taxon>Papilionoidea</taxon>
        <taxon>Papilionidae</taxon>
        <taxon>Papilioninae</taxon>
        <taxon>Iphiclides</taxon>
    </lineage>
</organism>
<feature type="coiled-coil region" evidence="1">
    <location>
        <begin position="82"/>
        <end position="109"/>
    </location>
</feature>
<reference evidence="2" key="1">
    <citation type="submission" date="2022-03" db="EMBL/GenBank/DDBJ databases">
        <authorList>
            <person name="Martin H S."/>
        </authorList>
    </citation>
    <scope>NUCLEOTIDE SEQUENCE</scope>
</reference>
<gene>
    <name evidence="2" type="ORF">IPOD504_LOCUS11924</name>
</gene>
<evidence type="ECO:0000313" key="2">
    <source>
        <dbReference type="EMBL" id="CAH2062378.1"/>
    </source>
</evidence>
<dbReference type="Proteomes" id="UP000837857">
    <property type="component" value="Chromosome 29"/>
</dbReference>
<feature type="non-terminal residue" evidence="2">
    <location>
        <position position="1"/>
    </location>
</feature>
<dbReference type="EMBL" id="OW152841">
    <property type="protein sequence ID" value="CAH2062378.1"/>
    <property type="molecule type" value="Genomic_DNA"/>
</dbReference>